<evidence type="ECO:0000259" key="1">
    <source>
        <dbReference type="Pfam" id="PF01494"/>
    </source>
</evidence>
<dbReference type="SUPFAM" id="SSF51905">
    <property type="entry name" value="FAD/NAD(P)-binding domain"/>
    <property type="match status" value="1"/>
</dbReference>
<dbReference type="Proteomes" id="UP001144256">
    <property type="component" value="Unassembled WGS sequence"/>
</dbReference>
<sequence>MYDVVVIGAGPAGSTLARMLNKGFKVLILDKRNLNDNSDYMREKCCGGLIAPDAQKMLAHLGIGIPEEVLTGPQMFSVKSIDFDNRLVRHYQRHYINVDREKFDRWLVSLIPHSVDIKFNCIFKSFKKQDGYIEVKYRDDDREHIVKTKILVGADGAISRVRKQAFTHGAIPDTYVSIQRWYKTNNEMPYYTSIFDRDITDFYSWIIQKGKYLLIGSAIPDDNEANKKFDLMIDRLRDYGFDIGEECKRTGTMIMRTRRLKQIKTTNANIALIGEAAGFISPSSAEGISYALKSGAMLAHSINKCNVDFARDYNIRIKSIKSNIIIKNIKASIMYNRFLRKIIMISKVLSMNVEDV</sequence>
<evidence type="ECO:0000313" key="2">
    <source>
        <dbReference type="EMBL" id="GKX31778.1"/>
    </source>
</evidence>
<dbReference type="InterPro" id="IPR002938">
    <property type="entry name" value="FAD-bd"/>
</dbReference>
<dbReference type="InterPro" id="IPR036188">
    <property type="entry name" value="FAD/NAD-bd_sf"/>
</dbReference>
<dbReference type="PANTHER" id="PTHR42685:SF22">
    <property type="entry name" value="CONDITIONED MEDIUM FACTOR RECEPTOR 1"/>
    <property type="match status" value="1"/>
</dbReference>
<dbReference type="EMBL" id="BRLB01000021">
    <property type="protein sequence ID" value="GKX31778.1"/>
    <property type="molecule type" value="Genomic_DNA"/>
</dbReference>
<dbReference type="InterPro" id="IPR050407">
    <property type="entry name" value="Geranylgeranyl_reductase"/>
</dbReference>
<dbReference type="GO" id="GO:0071949">
    <property type="term" value="F:FAD binding"/>
    <property type="evidence" value="ECO:0007669"/>
    <property type="project" value="InterPro"/>
</dbReference>
<dbReference type="PANTHER" id="PTHR42685">
    <property type="entry name" value="GERANYLGERANYL DIPHOSPHATE REDUCTASE"/>
    <property type="match status" value="1"/>
</dbReference>
<keyword evidence="3" id="KW-1185">Reference proteome</keyword>
<comment type="caution">
    <text evidence="2">The sequence shown here is derived from an EMBL/GenBank/DDBJ whole genome shotgun (WGS) entry which is preliminary data.</text>
</comment>
<reference evidence="2" key="1">
    <citation type="submission" date="2022-06" db="EMBL/GenBank/DDBJ databases">
        <title>Vallitalea longa sp. nov., an anaerobic bacterium isolated from marine sediment.</title>
        <authorList>
            <person name="Hirano S."/>
            <person name="Terahara T."/>
            <person name="Mori K."/>
            <person name="Hamada M."/>
            <person name="Matsumoto R."/>
            <person name="Kobayashi T."/>
        </authorList>
    </citation>
    <scope>NUCLEOTIDE SEQUENCE</scope>
    <source>
        <strain evidence="2">SH18-1</strain>
    </source>
</reference>
<dbReference type="RefSeq" id="WP_281819073.1">
    <property type="nucleotide sequence ID" value="NZ_BRLB01000021.1"/>
</dbReference>
<name>A0A9W5YGB1_9FIRM</name>
<accession>A0A9W5YGB1</accession>
<feature type="domain" description="FAD-binding" evidence="1">
    <location>
        <begin position="2"/>
        <end position="197"/>
    </location>
</feature>
<protein>
    <submittedName>
        <fullName evidence="2">Oxidoreductase</fullName>
    </submittedName>
</protein>
<gene>
    <name evidence="2" type="ORF">SH1V18_42580</name>
</gene>
<organism evidence="2 3">
    <name type="scientific">Vallitalea longa</name>
    <dbReference type="NCBI Taxonomy" id="2936439"/>
    <lineage>
        <taxon>Bacteria</taxon>
        <taxon>Bacillati</taxon>
        <taxon>Bacillota</taxon>
        <taxon>Clostridia</taxon>
        <taxon>Lachnospirales</taxon>
        <taxon>Vallitaleaceae</taxon>
        <taxon>Vallitalea</taxon>
    </lineage>
</organism>
<dbReference type="PRINTS" id="PR00420">
    <property type="entry name" value="RNGMNOXGNASE"/>
</dbReference>
<evidence type="ECO:0000313" key="3">
    <source>
        <dbReference type="Proteomes" id="UP001144256"/>
    </source>
</evidence>
<proteinExistence type="predicted"/>
<dbReference type="NCBIfam" id="NF008519">
    <property type="entry name" value="PRK11445.1"/>
    <property type="match status" value="1"/>
</dbReference>
<dbReference type="Pfam" id="PF01494">
    <property type="entry name" value="FAD_binding_3"/>
    <property type="match status" value="1"/>
</dbReference>
<dbReference type="Gene3D" id="3.50.50.60">
    <property type="entry name" value="FAD/NAD(P)-binding domain"/>
    <property type="match status" value="1"/>
</dbReference>
<dbReference type="AlphaFoldDB" id="A0A9W5YGB1"/>